<evidence type="ECO:0000259" key="8">
    <source>
        <dbReference type="PROSITE" id="PS51880"/>
    </source>
</evidence>
<dbReference type="InterPro" id="IPR013029">
    <property type="entry name" value="YchF_C"/>
</dbReference>
<dbReference type="PROSITE" id="PS51710">
    <property type="entry name" value="G_OBG"/>
    <property type="match status" value="1"/>
</dbReference>
<dbReference type="Gene3D" id="1.10.150.300">
    <property type="entry name" value="TGS-like domain"/>
    <property type="match status" value="1"/>
</dbReference>
<name>A0ABM8JMR5_9MOLU</name>
<feature type="domain" description="OBG-type G" evidence="7">
    <location>
        <begin position="2"/>
        <end position="258"/>
    </location>
</feature>
<evidence type="ECO:0000313" key="9">
    <source>
        <dbReference type="EMBL" id="BET38143.1"/>
    </source>
</evidence>
<dbReference type="Gene3D" id="3.40.50.300">
    <property type="entry name" value="P-loop containing nucleotide triphosphate hydrolases"/>
    <property type="match status" value="1"/>
</dbReference>
<dbReference type="SUPFAM" id="SSF52540">
    <property type="entry name" value="P-loop containing nucleoside triphosphate hydrolases"/>
    <property type="match status" value="1"/>
</dbReference>
<dbReference type="CDD" id="cd01900">
    <property type="entry name" value="YchF"/>
    <property type="match status" value="1"/>
</dbReference>
<keyword evidence="3 6" id="KW-0547">Nucleotide-binding</keyword>
<reference evidence="10" key="1">
    <citation type="journal article" date="2024" name="FEMS Microbiol. Lett.">
        <title>Genomic insights into Spiroplasma endosymbionts that induce male-killing and protective phenotypes in the pea aphid.</title>
        <authorList>
            <person name="Arai H."/>
            <person name="Legeai F."/>
            <person name="Kageyama D."/>
            <person name="Sugio A."/>
            <person name="Simon J.C."/>
        </authorList>
    </citation>
    <scope>NUCLEOTIDE SEQUENCE [LARGE SCALE GENOMIC DNA]</scope>
    <source>
        <strain evidence="10">sAp269</strain>
    </source>
</reference>
<dbReference type="RefSeq" id="WP_353306848.1">
    <property type="nucleotide sequence ID" value="NZ_AP028955.1"/>
</dbReference>
<dbReference type="InterPro" id="IPR004396">
    <property type="entry name" value="ATPase_YchF/OLA1"/>
</dbReference>
<evidence type="ECO:0000256" key="4">
    <source>
        <dbReference type="ARBA" id="ARBA00022840"/>
    </source>
</evidence>
<accession>A0ABM8JMR5</accession>
<evidence type="ECO:0000256" key="3">
    <source>
        <dbReference type="ARBA" id="ARBA00022741"/>
    </source>
</evidence>
<dbReference type="SUPFAM" id="SSF81271">
    <property type="entry name" value="TGS-like"/>
    <property type="match status" value="1"/>
</dbReference>
<keyword evidence="10" id="KW-1185">Reference proteome</keyword>
<dbReference type="Pfam" id="PF06071">
    <property type="entry name" value="YchF-GTPase_C"/>
    <property type="match status" value="1"/>
</dbReference>
<evidence type="ECO:0000256" key="1">
    <source>
        <dbReference type="ARBA" id="ARBA00001946"/>
    </source>
</evidence>
<comment type="cofactor">
    <cofactor evidence="1">
        <name>Mg(2+)</name>
        <dbReference type="ChEBI" id="CHEBI:18420"/>
    </cofactor>
</comment>
<comment type="similarity">
    <text evidence="6">Belongs to the TRAFAC class OBG-HflX-like GTPase superfamily. OBG GTPase family. YchF/OLA1 subfamily.</text>
</comment>
<evidence type="ECO:0000259" key="7">
    <source>
        <dbReference type="PROSITE" id="PS51710"/>
    </source>
</evidence>
<dbReference type="NCBIfam" id="TIGR00092">
    <property type="entry name" value="redox-regulated ATPase YchF"/>
    <property type="match status" value="1"/>
</dbReference>
<dbReference type="InterPro" id="IPR004095">
    <property type="entry name" value="TGS"/>
</dbReference>
<dbReference type="Gene3D" id="3.10.20.30">
    <property type="match status" value="1"/>
</dbReference>
<keyword evidence="4 6" id="KW-0067">ATP-binding</keyword>
<keyword evidence="2" id="KW-0479">Metal-binding</keyword>
<dbReference type="Proteomes" id="UP001473424">
    <property type="component" value="Chromosome"/>
</dbReference>
<comment type="function">
    <text evidence="6">ATPase that binds to both the 70S ribosome and the 50S ribosomal subunit in a nucleotide-independent manner.</text>
</comment>
<dbReference type="PRINTS" id="PR00326">
    <property type="entry name" value="GTP1OBG"/>
</dbReference>
<feature type="binding site" evidence="6">
    <location>
        <begin position="11"/>
        <end position="16"/>
    </location>
    <ligand>
        <name>ATP</name>
        <dbReference type="ChEBI" id="CHEBI:30616"/>
    </ligand>
</feature>
<dbReference type="Pfam" id="PF01926">
    <property type="entry name" value="MMR_HSR1"/>
    <property type="match status" value="1"/>
</dbReference>
<dbReference type="InterPro" id="IPR012676">
    <property type="entry name" value="TGS-like"/>
</dbReference>
<organism evidence="9 10">
    <name type="scientific">Spiroplasma ixodetis</name>
    <dbReference type="NCBI Taxonomy" id="2141"/>
    <lineage>
        <taxon>Bacteria</taxon>
        <taxon>Bacillati</taxon>
        <taxon>Mycoplasmatota</taxon>
        <taxon>Mollicutes</taxon>
        <taxon>Entomoplasmatales</taxon>
        <taxon>Spiroplasmataceae</taxon>
        <taxon>Spiroplasma</taxon>
    </lineage>
</organism>
<dbReference type="InterPro" id="IPR006073">
    <property type="entry name" value="GTP-bd"/>
</dbReference>
<dbReference type="InterPro" id="IPR023192">
    <property type="entry name" value="TGS-like_dom_sf"/>
</dbReference>
<dbReference type="InterPro" id="IPR012675">
    <property type="entry name" value="Beta-grasp_dom_sf"/>
</dbReference>
<dbReference type="EMBL" id="AP028955">
    <property type="protein sequence ID" value="BET38143.1"/>
    <property type="molecule type" value="Genomic_DNA"/>
</dbReference>
<feature type="domain" description="TGS" evidence="8">
    <location>
        <begin position="280"/>
        <end position="363"/>
    </location>
</feature>
<dbReference type="PROSITE" id="PS51880">
    <property type="entry name" value="TGS"/>
    <property type="match status" value="1"/>
</dbReference>
<keyword evidence="5" id="KW-0460">Magnesium</keyword>
<proteinExistence type="inferred from homology"/>
<dbReference type="PIRSF" id="PIRSF006641">
    <property type="entry name" value="CHP00092"/>
    <property type="match status" value="1"/>
</dbReference>
<dbReference type="InterPro" id="IPR031167">
    <property type="entry name" value="G_OBG"/>
</dbReference>
<dbReference type="PANTHER" id="PTHR23305">
    <property type="entry name" value="OBG GTPASE FAMILY"/>
    <property type="match status" value="1"/>
</dbReference>
<dbReference type="HAMAP" id="MF_00944">
    <property type="entry name" value="YchF_OLA1_ATPase"/>
    <property type="match status" value="1"/>
</dbReference>
<gene>
    <name evidence="6 9" type="primary">ychF</name>
    <name evidence="9" type="ORF">SAP269_07320</name>
</gene>
<sequence length="365" mass="41260">MLTAGIVGLPNVGKSTLFKAITNSQVLIENYPFATIKPNIGSVPVNDSRILNLIKIFNPQKVVPTILELHDIAGLVKGASKGEGLGNQFLANIRTVDAICEVIRCFDDINVTHVENKIDPINDFEIIELELMLADQEVISKRKEKVRKKSQITRDKQGIAEVALLEKINNELNNGIAIRNQKLSSEELLMIKPYNFLTAKPIIVIANINEKDLITKTNKYVEQLQQYMSKKNITVIVVCAKTECELSELEAEEKKEIFKELNIFESGIDQIVLATYKLLNLGTYFTVGRKEVHTWTFIKGMKAPECAAIIHTDFMKGFIRLKVYNYQDIELLGSEKNVQEKGKMRVEGKNYIVEDGDICHFLFNV</sequence>
<evidence type="ECO:0000313" key="10">
    <source>
        <dbReference type="Proteomes" id="UP001473424"/>
    </source>
</evidence>
<evidence type="ECO:0000256" key="6">
    <source>
        <dbReference type="HAMAP-Rule" id="MF_00944"/>
    </source>
</evidence>
<dbReference type="InterPro" id="IPR041706">
    <property type="entry name" value="YchF_N"/>
</dbReference>
<dbReference type="InterPro" id="IPR027417">
    <property type="entry name" value="P-loop_NTPase"/>
</dbReference>
<evidence type="ECO:0000256" key="2">
    <source>
        <dbReference type="ARBA" id="ARBA00022723"/>
    </source>
</evidence>
<protein>
    <recommendedName>
        <fullName evidence="6">Ribosome-binding ATPase YchF</fullName>
    </recommendedName>
</protein>
<evidence type="ECO:0000256" key="5">
    <source>
        <dbReference type="ARBA" id="ARBA00022842"/>
    </source>
</evidence>
<dbReference type="PANTHER" id="PTHR23305:SF18">
    <property type="entry name" value="OBG-TYPE G DOMAIN-CONTAINING PROTEIN"/>
    <property type="match status" value="1"/>
</dbReference>